<evidence type="ECO:0000256" key="9">
    <source>
        <dbReference type="ARBA" id="ARBA00049308"/>
    </source>
</evidence>
<evidence type="ECO:0000256" key="2">
    <source>
        <dbReference type="ARBA" id="ARBA00013203"/>
    </source>
</evidence>
<dbReference type="InterPro" id="IPR042521">
    <property type="entry name" value="DYRK"/>
</dbReference>
<feature type="chain" id="PRO_5034882443" description="dual-specificity kinase" evidence="11">
    <location>
        <begin position="19"/>
        <end position="319"/>
    </location>
</feature>
<dbReference type="SMART" id="SM00220">
    <property type="entry name" value="S_TKc"/>
    <property type="match status" value="1"/>
</dbReference>
<comment type="catalytic activity">
    <reaction evidence="8">
        <text>L-seryl-[protein] + ATP = O-phospho-L-seryl-[protein] + ADP + H(+)</text>
        <dbReference type="Rhea" id="RHEA:17989"/>
        <dbReference type="Rhea" id="RHEA-COMP:9863"/>
        <dbReference type="Rhea" id="RHEA-COMP:11604"/>
        <dbReference type="ChEBI" id="CHEBI:15378"/>
        <dbReference type="ChEBI" id="CHEBI:29999"/>
        <dbReference type="ChEBI" id="CHEBI:30616"/>
        <dbReference type="ChEBI" id="CHEBI:83421"/>
        <dbReference type="ChEBI" id="CHEBI:456216"/>
        <dbReference type="EC" id="2.7.12.1"/>
    </reaction>
</comment>
<comment type="catalytic activity">
    <reaction evidence="10">
        <text>L-tyrosyl-[protein] + ATP = O-phospho-L-tyrosyl-[protein] + ADP + H(+)</text>
        <dbReference type="Rhea" id="RHEA:10596"/>
        <dbReference type="Rhea" id="RHEA-COMP:10136"/>
        <dbReference type="Rhea" id="RHEA-COMP:20101"/>
        <dbReference type="ChEBI" id="CHEBI:15378"/>
        <dbReference type="ChEBI" id="CHEBI:30616"/>
        <dbReference type="ChEBI" id="CHEBI:46858"/>
        <dbReference type="ChEBI" id="CHEBI:61978"/>
        <dbReference type="ChEBI" id="CHEBI:456216"/>
        <dbReference type="EC" id="2.7.12.1"/>
    </reaction>
</comment>
<organism evidence="13 14">
    <name type="scientific">Fasciolopsis buskii</name>
    <dbReference type="NCBI Taxonomy" id="27845"/>
    <lineage>
        <taxon>Eukaryota</taxon>
        <taxon>Metazoa</taxon>
        <taxon>Spiralia</taxon>
        <taxon>Lophotrochozoa</taxon>
        <taxon>Platyhelminthes</taxon>
        <taxon>Trematoda</taxon>
        <taxon>Digenea</taxon>
        <taxon>Plagiorchiida</taxon>
        <taxon>Echinostomata</taxon>
        <taxon>Echinostomatoidea</taxon>
        <taxon>Fasciolidae</taxon>
        <taxon>Fasciolopsis</taxon>
    </lineage>
</organism>
<dbReference type="InterPro" id="IPR008271">
    <property type="entry name" value="Ser/Thr_kinase_AS"/>
</dbReference>
<evidence type="ECO:0000313" key="13">
    <source>
        <dbReference type="EMBL" id="KAA0199501.1"/>
    </source>
</evidence>
<dbReference type="Gene3D" id="3.30.200.20">
    <property type="entry name" value="Phosphorylase Kinase, domain 1"/>
    <property type="match status" value="1"/>
</dbReference>
<protein>
    <recommendedName>
        <fullName evidence="2">dual-specificity kinase</fullName>
        <ecNumber evidence="2">2.7.12.1</ecNumber>
    </recommendedName>
</protein>
<dbReference type="GO" id="GO:0005524">
    <property type="term" value="F:ATP binding"/>
    <property type="evidence" value="ECO:0007669"/>
    <property type="project" value="UniProtKB-KW"/>
</dbReference>
<evidence type="ECO:0000256" key="3">
    <source>
        <dbReference type="ARBA" id="ARBA00022527"/>
    </source>
</evidence>
<dbReference type="PROSITE" id="PS00108">
    <property type="entry name" value="PROTEIN_KINASE_ST"/>
    <property type="match status" value="1"/>
</dbReference>
<keyword evidence="7" id="KW-0067">ATP-binding</keyword>
<reference evidence="13" key="1">
    <citation type="submission" date="2019-05" db="EMBL/GenBank/DDBJ databases">
        <title>Annotation for the trematode Fasciolopsis buski.</title>
        <authorList>
            <person name="Choi Y.-J."/>
        </authorList>
    </citation>
    <scope>NUCLEOTIDE SEQUENCE</scope>
    <source>
        <strain evidence="13">HT</strain>
        <tissue evidence="13">Whole worm</tissue>
    </source>
</reference>
<keyword evidence="5" id="KW-0547">Nucleotide-binding</keyword>
<accession>A0A8E0S8F9</accession>
<keyword evidence="3" id="KW-0723">Serine/threonine-protein kinase</keyword>
<evidence type="ECO:0000256" key="11">
    <source>
        <dbReference type="SAM" id="SignalP"/>
    </source>
</evidence>
<dbReference type="OrthoDB" id="9332038at2759"/>
<keyword evidence="6 13" id="KW-0418">Kinase</keyword>
<dbReference type="Proteomes" id="UP000728185">
    <property type="component" value="Unassembled WGS sequence"/>
</dbReference>
<dbReference type="GO" id="GO:0004712">
    <property type="term" value="F:protein serine/threonine/tyrosine kinase activity"/>
    <property type="evidence" value="ECO:0007669"/>
    <property type="project" value="UniProtKB-EC"/>
</dbReference>
<dbReference type="SUPFAM" id="SSF56112">
    <property type="entry name" value="Protein kinase-like (PK-like)"/>
    <property type="match status" value="1"/>
</dbReference>
<dbReference type="GO" id="GO:0004674">
    <property type="term" value="F:protein serine/threonine kinase activity"/>
    <property type="evidence" value="ECO:0007669"/>
    <property type="project" value="UniProtKB-KW"/>
</dbReference>
<dbReference type="AlphaFoldDB" id="A0A8E0S8F9"/>
<evidence type="ECO:0000313" key="14">
    <source>
        <dbReference type="Proteomes" id="UP000728185"/>
    </source>
</evidence>
<keyword evidence="11" id="KW-0732">Signal</keyword>
<evidence type="ECO:0000256" key="10">
    <source>
        <dbReference type="ARBA" id="ARBA00051680"/>
    </source>
</evidence>
<keyword evidence="14" id="KW-1185">Reference proteome</keyword>
<sequence length="319" mass="36567">MNLHLLLIFGLTCKAAISLYGKNLTSFERQEIDGYSEIWFLGLEAEKIHGVPGAPLNAGYDDEHGSYLKVFTLHGSDFHQQAQIEVGVLEELKRIDQTNSCHIIHIRDHFVFRNHLCIVFDLMGQNLYEVLKKSEFRGFTMHSLRKIALKLLNCLCLLRKRGIIHCDLKPENILTGTKNSSELRVIDFGSSCYTNKRVYTYIQSRFYRAPEIILGLPYGTPIDMWSFGCILPELFTGRPLFPGENENEQLACIMEVFGYPPESILEKANRRRIFFDSKGSPRNLVNSKGRKRTPSGRSLQDLIKSSDSKFIDLIQQCLR</sequence>
<comment type="caution">
    <text evidence="13">The sequence shown here is derived from an EMBL/GenBank/DDBJ whole genome shotgun (WGS) entry which is preliminary data.</text>
</comment>
<dbReference type="InterPro" id="IPR050494">
    <property type="entry name" value="Ser_Thr_dual-spec_kinase"/>
</dbReference>
<name>A0A8E0S8F9_9TREM</name>
<dbReference type="GO" id="GO:0005737">
    <property type="term" value="C:cytoplasm"/>
    <property type="evidence" value="ECO:0007669"/>
    <property type="project" value="TreeGrafter"/>
</dbReference>
<dbReference type="PANTHER" id="PTHR24058:SF22">
    <property type="entry name" value="DUAL SPECIFICITY TYROSINE-PHOSPHORYLATION-REGULATED KINASE 4"/>
    <property type="match status" value="1"/>
</dbReference>
<evidence type="ECO:0000256" key="5">
    <source>
        <dbReference type="ARBA" id="ARBA00022741"/>
    </source>
</evidence>
<dbReference type="Pfam" id="PF00069">
    <property type="entry name" value="Pkinase"/>
    <property type="match status" value="1"/>
</dbReference>
<feature type="domain" description="Protein kinase" evidence="12">
    <location>
        <begin position="41"/>
        <end position="319"/>
    </location>
</feature>
<dbReference type="EMBL" id="LUCM01001094">
    <property type="protein sequence ID" value="KAA0199501.1"/>
    <property type="molecule type" value="Genomic_DNA"/>
</dbReference>
<comment type="catalytic activity">
    <reaction evidence="9">
        <text>L-threonyl-[protein] + ATP = O-phospho-L-threonyl-[protein] + ADP + H(+)</text>
        <dbReference type="Rhea" id="RHEA:46608"/>
        <dbReference type="Rhea" id="RHEA-COMP:11060"/>
        <dbReference type="Rhea" id="RHEA-COMP:11605"/>
        <dbReference type="ChEBI" id="CHEBI:15378"/>
        <dbReference type="ChEBI" id="CHEBI:30013"/>
        <dbReference type="ChEBI" id="CHEBI:30616"/>
        <dbReference type="ChEBI" id="CHEBI:61977"/>
        <dbReference type="ChEBI" id="CHEBI:456216"/>
        <dbReference type="EC" id="2.7.12.1"/>
    </reaction>
</comment>
<dbReference type="EC" id="2.7.12.1" evidence="2"/>
<evidence type="ECO:0000256" key="8">
    <source>
        <dbReference type="ARBA" id="ARBA00049003"/>
    </source>
</evidence>
<dbReference type="Gene3D" id="1.10.510.10">
    <property type="entry name" value="Transferase(Phosphotransferase) domain 1"/>
    <property type="match status" value="1"/>
</dbReference>
<comment type="similarity">
    <text evidence="1">Belongs to the protein kinase superfamily. CMGC Ser/Thr protein kinase family. MNB/DYRK subfamily.</text>
</comment>
<evidence type="ECO:0000256" key="4">
    <source>
        <dbReference type="ARBA" id="ARBA00022679"/>
    </source>
</evidence>
<evidence type="ECO:0000256" key="7">
    <source>
        <dbReference type="ARBA" id="ARBA00022840"/>
    </source>
</evidence>
<feature type="signal peptide" evidence="11">
    <location>
        <begin position="1"/>
        <end position="18"/>
    </location>
</feature>
<dbReference type="PANTHER" id="PTHR24058">
    <property type="entry name" value="DUAL SPECIFICITY PROTEIN KINASE"/>
    <property type="match status" value="1"/>
</dbReference>
<evidence type="ECO:0000259" key="12">
    <source>
        <dbReference type="PROSITE" id="PS50011"/>
    </source>
</evidence>
<dbReference type="InterPro" id="IPR011009">
    <property type="entry name" value="Kinase-like_dom_sf"/>
</dbReference>
<dbReference type="Gene3D" id="3.30.10.30">
    <property type="entry name" value="DYRK"/>
    <property type="match status" value="1"/>
</dbReference>
<proteinExistence type="inferred from homology"/>
<evidence type="ECO:0000256" key="6">
    <source>
        <dbReference type="ARBA" id="ARBA00022777"/>
    </source>
</evidence>
<evidence type="ECO:0000256" key="1">
    <source>
        <dbReference type="ARBA" id="ARBA00008867"/>
    </source>
</evidence>
<keyword evidence="4" id="KW-0808">Transferase</keyword>
<dbReference type="PROSITE" id="PS50011">
    <property type="entry name" value="PROTEIN_KINASE_DOM"/>
    <property type="match status" value="1"/>
</dbReference>
<dbReference type="GO" id="GO:0005856">
    <property type="term" value="C:cytoskeleton"/>
    <property type="evidence" value="ECO:0007669"/>
    <property type="project" value="TreeGrafter"/>
</dbReference>
<dbReference type="InterPro" id="IPR000719">
    <property type="entry name" value="Prot_kinase_dom"/>
</dbReference>
<dbReference type="GO" id="GO:0005634">
    <property type="term" value="C:nucleus"/>
    <property type="evidence" value="ECO:0007669"/>
    <property type="project" value="TreeGrafter"/>
</dbReference>
<gene>
    <name evidence="13" type="ORF">FBUS_05583</name>
</gene>